<accession>A0A645JJH1</accession>
<evidence type="ECO:0000313" key="2">
    <source>
        <dbReference type="EMBL" id="MPN63507.1"/>
    </source>
</evidence>
<dbReference type="InterPro" id="IPR014922">
    <property type="entry name" value="YdhG-like"/>
</dbReference>
<dbReference type="AlphaFoldDB" id="A0A645JJH1"/>
<name>A0A645JJH1_9ZZZZ</name>
<evidence type="ECO:0000259" key="1">
    <source>
        <dbReference type="Pfam" id="PF08818"/>
    </source>
</evidence>
<proteinExistence type="predicted"/>
<dbReference type="Pfam" id="PF08818">
    <property type="entry name" value="DUF1801"/>
    <property type="match status" value="1"/>
</dbReference>
<gene>
    <name evidence="2" type="ORF">SDC9_211271</name>
</gene>
<reference evidence="2" key="1">
    <citation type="submission" date="2019-08" db="EMBL/GenBank/DDBJ databases">
        <authorList>
            <person name="Kucharzyk K."/>
            <person name="Murdoch R.W."/>
            <person name="Higgins S."/>
            <person name="Loffler F."/>
        </authorList>
    </citation>
    <scope>NUCLEOTIDE SEQUENCE</scope>
</reference>
<dbReference type="SUPFAM" id="SSF159888">
    <property type="entry name" value="YdhG-like"/>
    <property type="match status" value="1"/>
</dbReference>
<comment type="caution">
    <text evidence="2">The sequence shown here is derived from an EMBL/GenBank/DDBJ whole genome shotgun (WGS) entry which is preliminary data.</text>
</comment>
<protein>
    <recommendedName>
        <fullName evidence="1">YdhG-like domain-containing protein</fullName>
    </recommendedName>
</protein>
<sequence length="121" mass="13638">MSQNPSTPITDYILSSPPEVQPKLNQMRDAILAILPEATEKISYGMPTFYLNGNVVHFAAYPHHIGFYPGSEGIEHFASEFGNYKFSKGAVQFPLDQPLPLELVKRITAFRKAQNLEKKKK</sequence>
<dbReference type="EMBL" id="VSSQ01143069">
    <property type="protein sequence ID" value="MPN63507.1"/>
    <property type="molecule type" value="Genomic_DNA"/>
</dbReference>
<dbReference type="Gene3D" id="3.90.1150.200">
    <property type="match status" value="1"/>
</dbReference>
<feature type="domain" description="YdhG-like" evidence="1">
    <location>
        <begin position="21"/>
        <end position="109"/>
    </location>
</feature>
<organism evidence="2">
    <name type="scientific">bioreactor metagenome</name>
    <dbReference type="NCBI Taxonomy" id="1076179"/>
    <lineage>
        <taxon>unclassified sequences</taxon>
        <taxon>metagenomes</taxon>
        <taxon>ecological metagenomes</taxon>
    </lineage>
</organism>